<dbReference type="Proteomes" id="UP000542813">
    <property type="component" value="Unassembled WGS sequence"/>
</dbReference>
<dbReference type="GO" id="GO:0003677">
    <property type="term" value="F:DNA binding"/>
    <property type="evidence" value="ECO:0007669"/>
    <property type="project" value="UniProtKB-KW"/>
</dbReference>
<dbReference type="PANTHER" id="PTHR33204">
    <property type="entry name" value="TRANSCRIPTIONAL REGULATOR, MARR FAMILY"/>
    <property type="match status" value="1"/>
</dbReference>
<evidence type="ECO:0000313" key="6">
    <source>
        <dbReference type="Proteomes" id="UP000542813"/>
    </source>
</evidence>
<dbReference type="AlphaFoldDB" id="A0A7W9GP13"/>
<dbReference type="InterPro" id="IPR002577">
    <property type="entry name" value="HTH_HxlR"/>
</dbReference>
<evidence type="ECO:0000259" key="4">
    <source>
        <dbReference type="PROSITE" id="PS51118"/>
    </source>
</evidence>
<protein>
    <submittedName>
        <fullName evidence="5">DNA-binding HxlR family transcriptional regulator</fullName>
    </submittedName>
</protein>
<evidence type="ECO:0000256" key="3">
    <source>
        <dbReference type="ARBA" id="ARBA00023163"/>
    </source>
</evidence>
<gene>
    <name evidence="5" type="ORF">HD601_001812</name>
</gene>
<sequence length="138" mass="15927">MAIETRLPQGRLPETGFEHIDDEKCRLFTGYIEIIGKKWSAGIMLAAMRGATRFVEYRAHVHGISDRLLNQRLKELEAEGLIERTVVPTTPVLVQYRPTERGRSLMRALQPLVAWGVDDHERTQRLQRAHRQDDQGRV</sequence>
<dbReference type="InterPro" id="IPR036388">
    <property type="entry name" value="WH-like_DNA-bd_sf"/>
</dbReference>
<dbReference type="PROSITE" id="PS51118">
    <property type="entry name" value="HTH_HXLR"/>
    <property type="match status" value="1"/>
</dbReference>
<dbReference type="Gene3D" id="1.10.10.10">
    <property type="entry name" value="Winged helix-like DNA-binding domain superfamily/Winged helix DNA-binding domain"/>
    <property type="match status" value="1"/>
</dbReference>
<keyword evidence="6" id="KW-1185">Reference proteome</keyword>
<dbReference type="SUPFAM" id="SSF46785">
    <property type="entry name" value="Winged helix' DNA-binding domain"/>
    <property type="match status" value="1"/>
</dbReference>
<dbReference type="InterPro" id="IPR036390">
    <property type="entry name" value="WH_DNA-bd_sf"/>
</dbReference>
<evidence type="ECO:0000256" key="2">
    <source>
        <dbReference type="ARBA" id="ARBA00023125"/>
    </source>
</evidence>
<keyword evidence="3" id="KW-0804">Transcription</keyword>
<dbReference type="Pfam" id="PF01638">
    <property type="entry name" value="HxlR"/>
    <property type="match status" value="1"/>
</dbReference>
<comment type="caution">
    <text evidence="5">The sequence shown here is derived from an EMBL/GenBank/DDBJ whole genome shotgun (WGS) entry which is preliminary data.</text>
</comment>
<dbReference type="RefSeq" id="WP_184821160.1">
    <property type="nucleotide sequence ID" value="NZ_JACHMM010000001.1"/>
</dbReference>
<organism evidence="5 6">
    <name type="scientific">Jiangella mangrovi</name>
    <dbReference type="NCBI Taxonomy" id="1524084"/>
    <lineage>
        <taxon>Bacteria</taxon>
        <taxon>Bacillati</taxon>
        <taxon>Actinomycetota</taxon>
        <taxon>Actinomycetes</taxon>
        <taxon>Jiangellales</taxon>
        <taxon>Jiangellaceae</taxon>
        <taxon>Jiangella</taxon>
    </lineage>
</organism>
<evidence type="ECO:0000256" key="1">
    <source>
        <dbReference type="ARBA" id="ARBA00023015"/>
    </source>
</evidence>
<dbReference type="EMBL" id="JACHMM010000001">
    <property type="protein sequence ID" value="MBB5787237.1"/>
    <property type="molecule type" value="Genomic_DNA"/>
</dbReference>
<evidence type="ECO:0000313" key="5">
    <source>
        <dbReference type="EMBL" id="MBB5787237.1"/>
    </source>
</evidence>
<proteinExistence type="predicted"/>
<accession>A0A7W9GP13</accession>
<keyword evidence="2 5" id="KW-0238">DNA-binding</keyword>
<keyword evidence="1" id="KW-0805">Transcription regulation</keyword>
<feature type="domain" description="HTH hxlR-type" evidence="4">
    <location>
        <begin position="25"/>
        <end position="124"/>
    </location>
</feature>
<name>A0A7W9GP13_9ACTN</name>
<reference evidence="5 6" key="1">
    <citation type="submission" date="2020-08" db="EMBL/GenBank/DDBJ databases">
        <title>Sequencing the genomes of 1000 actinobacteria strains.</title>
        <authorList>
            <person name="Klenk H.-P."/>
        </authorList>
    </citation>
    <scope>NUCLEOTIDE SEQUENCE [LARGE SCALE GENOMIC DNA]</scope>
    <source>
        <strain evidence="5 6">DSM 102122</strain>
    </source>
</reference>
<dbReference type="PANTHER" id="PTHR33204:SF37">
    <property type="entry name" value="HTH-TYPE TRANSCRIPTIONAL REGULATOR YODB"/>
    <property type="match status" value="1"/>
</dbReference>